<reference evidence="1 2" key="1">
    <citation type="submission" date="2017-08" db="EMBL/GenBank/DDBJ databases">
        <title>Acidophilic green algal genome provides insights into adaptation to an acidic environment.</title>
        <authorList>
            <person name="Hirooka S."/>
            <person name="Hirose Y."/>
            <person name="Kanesaki Y."/>
            <person name="Higuchi S."/>
            <person name="Fujiwara T."/>
            <person name="Onuma R."/>
            <person name="Era A."/>
            <person name="Ohbayashi R."/>
            <person name="Uzuka A."/>
            <person name="Nozaki H."/>
            <person name="Yoshikawa H."/>
            <person name="Miyagishima S.Y."/>
        </authorList>
    </citation>
    <scope>NUCLEOTIDE SEQUENCE [LARGE SCALE GENOMIC DNA]</scope>
    <source>
        <strain evidence="1 2">NIES-2499</strain>
    </source>
</reference>
<sequence>MSAEPSVETRHLSAGSEVTNILGTSCAGKPVAGSFIKHWEKHSGCSRSKCAAQGCLNEAKEGGHVKIAGGPLSSLMKADWWIIPVCKTHNKGLSCKSYKVDSVIAVEAPPKFNERVRSWKHDFEKLGQYLKEKMSKLSI</sequence>
<evidence type="ECO:0000313" key="1">
    <source>
        <dbReference type="EMBL" id="GAX75180.1"/>
    </source>
</evidence>
<accession>A0A250WXC5</accession>
<keyword evidence="2" id="KW-1185">Reference proteome</keyword>
<protein>
    <submittedName>
        <fullName evidence="1">Uncharacterized protein</fullName>
    </submittedName>
</protein>
<dbReference type="AlphaFoldDB" id="A0A250WXC5"/>
<comment type="caution">
    <text evidence="1">The sequence shown here is derived from an EMBL/GenBank/DDBJ whole genome shotgun (WGS) entry which is preliminary data.</text>
</comment>
<dbReference type="EMBL" id="BEGY01000011">
    <property type="protein sequence ID" value="GAX75180.1"/>
    <property type="molecule type" value="Genomic_DNA"/>
</dbReference>
<proteinExistence type="predicted"/>
<organism evidence="1 2">
    <name type="scientific">Chlamydomonas eustigma</name>
    <dbReference type="NCBI Taxonomy" id="1157962"/>
    <lineage>
        <taxon>Eukaryota</taxon>
        <taxon>Viridiplantae</taxon>
        <taxon>Chlorophyta</taxon>
        <taxon>core chlorophytes</taxon>
        <taxon>Chlorophyceae</taxon>
        <taxon>CS clade</taxon>
        <taxon>Chlamydomonadales</taxon>
        <taxon>Chlamydomonadaceae</taxon>
        <taxon>Chlamydomonas</taxon>
    </lineage>
</organism>
<gene>
    <name evidence="1" type="ORF">CEUSTIGMA_g2624.t1</name>
</gene>
<name>A0A250WXC5_9CHLO</name>
<evidence type="ECO:0000313" key="2">
    <source>
        <dbReference type="Proteomes" id="UP000232323"/>
    </source>
</evidence>
<dbReference type="Proteomes" id="UP000232323">
    <property type="component" value="Unassembled WGS sequence"/>
</dbReference>